<evidence type="ECO:0000256" key="1">
    <source>
        <dbReference type="ARBA" id="ARBA00004418"/>
    </source>
</evidence>
<dbReference type="GO" id="GO:0032885">
    <property type="term" value="P:regulation of polysaccharide biosynthetic process"/>
    <property type="evidence" value="ECO:0007669"/>
    <property type="project" value="TreeGrafter"/>
</dbReference>
<dbReference type="InterPro" id="IPR005588">
    <property type="entry name" value="MucB_RseB"/>
</dbReference>
<proteinExistence type="inferred from homology"/>
<dbReference type="InterPro" id="IPR033434">
    <property type="entry name" value="MucB/RseB_N"/>
</dbReference>
<dbReference type="RefSeq" id="WP_143487277.1">
    <property type="nucleotide sequence ID" value="NZ_VJOY01000003.1"/>
</dbReference>
<feature type="domain" description="MucB/RseB C-terminal" evidence="7">
    <location>
        <begin position="211"/>
        <end position="309"/>
    </location>
</feature>
<dbReference type="CDD" id="cd16327">
    <property type="entry name" value="RseB"/>
    <property type="match status" value="1"/>
</dbReference>
<dbReference type="AlphaFoldDB" id="A0A553H2A2"/>
<evidence type="ECO:0000256" key="5">
    <source>
        <dbReference type="SAM" id="SignalP"/>
    </source>
</evidence>
<dbReference type="EMBL" id="VJOY01000003">
    <property type="protein sequence ID" value="TRX75885.1"/>
    <property type="molecule type" value="Genomic_DNA"/>
</dbReference>
<feature type="chain" id="PRO_5021811305" evidence="5">
    <location>
        <begin position="21"/>
        <end position="320"/>
    </location>
</feature>
<gene>
    <name evidence="8" type="ORF">FM069_05470</name>
</gene>
<dbReference type="GO" id="GO:0030288">
    <property type="term" value="C:outer membrane-bounded periplasmic space"/>
    <property type="evidence" value="ECO:0007669"/>
    <property type="project" value="TreeGrafter"/>
</dbReference>
<dbReference type="OrthoDB" id="7067274at2"/>
<organism evidence="8 9">
    <name type="scientific">Pseudomonas mangiferae</name>
    <dbReference type="NCBI Taxonomy" id="2593654"/>
    <lineage>
        <taxon>Bacteria</taxon>
        <taxon>Pseudomonadati</taxon>
        <taxon>Pseudomonadota</taxon>
        <taxon>Gammaproteobacteria</taxon>
        <taxon>Pseudomonadales</taxon>
        <taxon>Pseudomonadaceae</taxon>
        <taxon>Pseudomonas</taxon>
    </lineage>
</organism>
<dbReference type="InterPro" id="IPR038484">
    <property type="entry name" value="MucB/RseB_C_sf"/>
</dbReference>
<dbReference type="PANTHER" id="PTHR38782">
    <property type="match status" value="1"/>
</dbReference>
<keyword evidence="4" id="KW-0574">Periplasm</keyword>
<keyword evidence="3 5" id="KW-0732">Signal</keyword>
<dbReference type="Pfam" id="PF03888">
    <property type="entry name" value="MucB_RseB"/>
    <property type="match status" value="1"/>
</dbReference>
<dbReference type="GO" id="GO:0045152">
    <property type="term" value="F:antisigma factor binding"/>
    <property type="evidence" value="ECO:0007669"/>
    <property type="project" value="TreeGrafter"/>
</dbReference>
<evidence type="ECO:0000256" key="2">
    <source>
        <dbReference type="ARBA" id="ARBA00008150"/>
    </source>
</evidence>
<evidence type="ECO:0000259" key="7">
    <source>
        <dbReference type="Pfam" id="PF17188"/>
    </source>
</evidence>
<evidence type="ECO:0000313" key="8">
    <source>
        <dbReference type="EMBL" id="TRX75885.1"/>
    </source>
</evidence>
<name>A0A553H2A2_9PSED</name>
<feature type="domain" description="MucB/RseB N-terminal" evidence="6">
    <location>
        <begin position="22"/>
        <end position="188"/>
    </location>
</feature>
<reference evidence="8 9" key="1">
    <citation type="submission" date="2019-07" db="EMBL/GenBank/DDBJ databases">
        <title>Pseudomonas mangiferae sp. nov., isolated from bark of mango tree in Thailand.</title>
        <authorList>
            <person name="Srisuk N."/>
            <person name="Anurat P."/>
        </authorList>
    </citation>
    <scope>NUCLEOTIDE SEQUENCE [LARGE SCALE GENOMIC DNA]</scope>
    <source>
        <strain evidence="8 9">DMKU_BBB3-04</strain>
    </source>
</reference>
<dbReference type="InterPro" id="IPR033436">
    <property type="entry name" value="MucB/RseB_C"/>
</dbReference>
<evidence type="ECO:0000259" key="6">
    <source>
        <dbReference type="Pfam" id="PF03888"/>
    </source>
</evidence>
<feature type="signal peptide" evidence="5">
    <location>
        <begin position="1"/>
        <end position="20"/>
    </location>
</feature>
<dbReference type="PIRSF" id="PIRSF005427">
    <property type="entry name" value="RseB"/>
    <property type="match status" value="1"/>
</dbReference>
<keyword evidence="9" id="KW-1185">Reference proteome</keyword>
<protein>
    <submittedName>
        <fullName evidence="8">RNA polymerase subunit sigma</fullName>
    </submittedName>
</protein>
<sequence length="320" mass="34667">MRALPLLAVFGGWLVQSAHAAEAQDWLQRLASAEQQQSFQGTFIYERNGSFSTHQIWHRVESSGEVRERLLQADGSYQEAIRVAGQLRCVSGDSAVIAGAIEQTQTKNASFKSLGNWYDVQVTGASRIANRDTVVLALTPRDPYRYAAEFQIDSQTGLPLKSILLNDKGQMLERLQFVQVDIGDVVPSMLQPSAACKPVSVAATPPSKDVTQAWHSDWLPPGFTLKSTSQSPSSVTQDLVDRLTYDDGLSGFSVFFEPLHGAQVETSHSQLGPTVAVSKRIPTDEGGVMATVVGEIPLGTAERIALSMRAGPGDKRQATP</sequence>
<dbReference type="Pfam" id="PF17188">
    <property type="entry name" value="MucB_RseB_C"/>
    <property type="match status" value="1"/>
</dbReference>
<dbReference type="Gene3D" id="3.30.200.100">
    <property type="entry name" value="MucB/RseB, C-terminal domain"/>
    <property type="match status" value="1"/>
</dbReference>
<dbReference type="PANTHER" id="PTHR38782:SF1">
    <property type="entry name" value="SIGMA-E FACTOR REGULATORY PROTEIN RSEB"/>
    <property type="match status" value="1"/>
</dbReference>
<dbReference type="Proteomes" id="UP000315235">
    <property type="component" value="Unassembled WGS sequence"/>
</dbReference>
<evidence type="ECO:0000313" key="9">
    <source>
        <dbReference type="Proteomes" id="UP000315235"/>
    </source>
</evidence>
<comment type="subcellular location">
    <subcellularLocation>
        <location evidence="1">Periplasm</location>
    </subcellularLocation>
</comment>
<evidence type="ECO:0000256" key="4">
    <source>
        <dbReference type="ARBA" id="ARBA00022764"/>
    </source>
</evidence>
<accession>A0A553H2A2</accession>
<comment type="similarity">
    <text evidence="2">Belongs to the RseB family.</text>
</comment>
<evidence type="ECO:0000256" key="3">
    <source>
        <dbReference type="ARBA" id="ARBA00022729"/>
    </source>
</evidence>
<comment type="caution">
    <text evidence="8">The sequence shown here is derived from an EMBL/GenBank/DDBJ whole genome shotgun (WGS) entry which is preliminary data.</text>
</comment>
<dbReference type="Gene3D" id="2.50.20.10">
    <property type="entry name" value="Lipoprotein localisation LolA/LolB/LppX"/>
    <property type="match status" value="1"/>
</dbReference>